<proteinExistence type="predicted"/>
<organism evidence="1 2">
    <name type="scientific">Henosepilachna vigintioctopunctata</name>
    <dbReference type="NCBI Taxonomy" id="420089"/>
    <lineage>
        <taxon>Eukaryota</taxon>
        <taxon>Metazoa</taxon>
        <taxon>Ecdysozoa</taxon>
        <taxon>Arthropoda</taxon>
        <taxon>Hexapoda</taxon>
        <taxon>Insecta</taxon>
        <taxon>Pterygota</taxon>
        <taxon>Neoptera</taxon>
        <taxon>Endopterygota</taxon>
        <taxon>Coleoptera</taxon>
        <taxon>Polyphaga</taxon>
        <taxon>Cucujiformia</taxon>
        <taxon>Coccinelloidea</taxon>
        <taxon>Coccinellidae</taxon>
        <taxon>Epilachninae</taxon>
        <taxon>Epilachnini</taxon>
        <taxon>Henosepilachna</taxon>
    </lineage>
</organism>
<keyword evidence="2" id="KW-1185">Reference proteome</keyword>
<dbReference type="AlphaFoldDB" id="A0AAW1UW63"/>
<evidence type="ECO:0000313" key="2">
    <source>
        <dbReference type="Proteomes" id="UP001431783"/>
    </source>
</evidence>
<comment type="caution">
    <text evidence="1">The sequence shown here is derived from an EMBL/GenBank/DDBJ whole genome shotgun (WGS) entry which is preliminary data.</text>
</comment>
<accession>A0AAW1UW63</accession>
<name>A0AAW1UW63_9CUCU</name>
<protein>
    <submittedName>
        <fullName evidence="1">Uncharacterized protein</fullName>
    </submittedName>
</protein>
<dbReference type="Proteomes" id="UP001431783">
    <property type="component" value="Unassembled WGS sequence"/>
</dbReference>
<gene>
    <name evidence="1" type="ORF">WA026_002010</name>
</gene>
<sequence length="130" mass="14387">MNAKFSLLTSPPSSPPEQEQQKQCSLVRIHDSTVVENQLLEQLGNVARAVNNRQLKQSTPTALAVRVFHSASNCLKQSVYDGQFHSASNCLKQSVYGGPCEFRIIRHLNVCLISIELSFTFSHGLEVSNS</sequence>
<evidence type="ECO:0000313" key="1">
    <source>
        <dbReference type="EMBL" id="KAK9883814.1"/>
    </source>
</evidence>
<dbReference type="EMBL" id="JARQZJ010000091">
    <property type="protein sequence ID" value="KAK9883814.1"/>
    <property type="molecule type" value="Genomic_DNA"/>
</dbReference>
<reference evidence="1 2" key="1">
    <citation type="submission" date="2023-03" db="EMBL/GenBank/DDBJ databases">
        <title>Genome insight into feeding habits of ladybird beetles.</title>
        <authorList>
            <person name="Li H.-S."/>
            <person name="Huang Y.-H."/>
            <person name="Pang H."/>
        </authorList>
    </citation>
    <scope>NUCLEOTIDE SEQUENCE [LARGE SCALE GENOMIC DNA]</scope>
    <source>
        <strain evidence="1">SYSU_2023b</strain>
        <tissue evidence="1">Whole body</tissue>
    </source>
</reference>